<accession>A0A087BTA4</accession>
<sequence>MGANIQDVARLANVSVSTVSRSFTHPEMVSASTCQKVLRIAEEVNFSISRSATALKSGKSLRVALLMSDHIRRWFSASIIEGLNQSLHPRGYDLSIFQISSIEERRDFFSMLPVRRNADAVIVVSFGVDSNEIERLGDAGVPIVGINCVTPRETGFTAAINIDDRQGASLVARHLIGLGHSSIAYVRTARAVSLHFSVQQRYEAFMTSCENAGIRASAIVADDGPDSIAGVLSHLMADPTPPTAVACQEDDIAIPLLFQLLRSGMRVPAELSVTGYDDGSYAYDIGLTTIRQDPFLLATKAGKKTLDLIETGTTSEPFEVVPAQLMLRASTGPAPLSPRTD</sequence>
<evidence type="ECO:0000256" key="1">
    <source>
        <dbReference type="ARBA" id="ARBA00023015"/>
    </source>
</evidence>
<dbReference type="AlphaFoldDB" id="A0A087BTA4"/>
<evidence type="ECO:0000256" key="2">
    <source>
        <dbReference type="ARBA" id="ARBA00023125"/>
    </source>
</evidence>
<dbReference type="Pfam" id="PF13377">
    <property type="entry name" value="Peripla_BP_3"/>
    <property type="match status" value="1"/>
</dbReference>
<dbReference type="eggNOG" id="COG1609">
    <property type="taxonomic scope" value="Bacteria"/>
</dbReference>
<dbReference type="RefSeq" id="WP_022861704.1">
    <property type="nucleotide sequence ID" value="NZ_JGZD01000001.1"/>
</dbReference>
<dbReference type="STRING" id="1693.BMIN_1155"/>
<name>A0A087BTA4_9BIFI</name>
<dbReference type="InterPro" id="IPR010982">
    <property type="entry name" value="Lambda_DNA-bd_dom_sf"/>
</dbReference>
<dbReference type="Gene3D" id="1.10.260.40">
    <property type="entry name" value="lambda repressor-like DNA-binding domains"/>
    <property type="match status" value="1"/>
</dbReference>
<dbReference type="InterPro" id="IPR000843">
    <property type="entry name" value="HTH_LacI"/>
</dbReference>
<evidence type="ECO:0000259" key="4">
    <source>
        <dbReference type="PROSITE" id="PS50932"/>
    </source>
</evidence>
<dbReference type="PANTHER" id="PTHR30146:SF109">
    <property type="entry name" value="HTH-TYPE TRANSCRIPTIONAL REGULATOR GALS"/>
    <property type="match status" value="1"/>
</dbReference>
<keyword evidence="6" id="KW-1185">Reference proteome</keyword>
<dbReference type="Proteomes" id="UP000029014">
    <property type="component" value="Unassembled WGS sequence"/>
</dbReference>
<keyword evidence="1" id="KW-0805">Transcription regulation</keyword>
<evidence type="ECO:0000313" key="6">
    <source>
        <dbReference type="Proteomes" id="UP000029014"/>
    </source>
</evidence>
<dbReference type="InterPro" id="IPR028082">
    <property type="entry name" value="Peripla_BP_I"/>
</dbReference>
<organism evidence="5 6">
    <name type="scientific">Bifidobacterium minimum</name>
    <dbReference type="NCBI Taxonomy" id="1693"/>
    <lineage>
        <taxon>Bacteria</taxon>
        <taxon>Bacillati</taxon>
        <taxon>Actinomycetota</taxon>
        <taxon>Actinomycetes</taxon>
        <taxon>Bifidobacteriales</taxon>
        <taxon>Bifidobacteriaceae</taxon>
        <taxon>Bifidobacterium</taxon>
    </lineage>
</organism>
<dbReference type="EMBL" id="JGZD01000001">
    <property type="protein sequence ID" value="KFI74254.1"/>
    <property type="molecule type" value="Genomic_DNA"/>
</dbReference>
<dbReference type="SMART" id="SM00354">
    <property type="entry name" value="HTH_LACI"/>
    <property type="match status" value="1"/>
</dbReference>
<dbReference type="CDD" id="cd06267">
    <property type="entry name" value="PBP1_LacI_sugar_binding-like"/>
    <property type="match status" value="1"/>
</dbReference>
<dbReference type="GO" id="GO:0003700">
    <property type="term" value="F:DNA-binding transcription factor activity"/>
    <property type="evidence" value="ECO:0007669"/>
    <property type="project" value="TreeGrafter"/>
</dbReference>
<evidence type="ECO:0000313" key="5">
    <source>
        <dbReference type="EMBL" id="KFI74254.1"/>
    </source>
</evidence>
<dbReference type="PANTHER" id="PTHR30146">
    <property type="entry name" value="LACI-RELATED TRANSCRIPTIONAL REPRESSOR"/>
    <property type="match status" value="1"/>
</dbReference>
<dbReference type="SUPFAM" id="SSF53822">
    <property type="entry name" value="Periplasmic binding protein-like I"/>
    <property type="match status" value="1"/>
</dbReference>
<dbReference type="GO" id="GO:0000976">
    <property type="term" value="F:transcription cis-regulatory region binding"/>
    <property type="evidence" value="ECO:0007669"/>
    <property type="project" value="TreeGrafter"/>
</dbReference>
<gene>
    <name evidence="5" type="ORF">BMIN_1155</name>
</gene>
<feature type="domain" description="HTH lacI-type" evidence="4">
    <location>
        <begin position="3"/>
        <end position="57"/>
    </location>
</feature>
<reference evidence="5 6" key="1">
    <citation type="submission" date="2014-03" db="EMBL/GenBank/DDBJ databases">
        <title>Genomics of Bifidobacteria.</title>
        <authorList>
            <person name="Ventura M."/>
            <person name="Milani C."/>
            <person name="Lugli G.A."/>
        </authorList>
    </citation>
    <scope>NUCLEOTIDE SEQUENCE [LARGE SCALE GENOMIC DNA]</scope>
    <source>
        <strain evidence="5 6">LMG 11592</strain>
    </source>
</reference>
<dbReference type="Pfam" id="PF00356">
    <property type="entry name" value="LacI"/>
    <property type="match status" value="1"/>
</dbReference>
<dbReference type="PROSITE" id="PS50932">
    <property type="entry name" value="HTH_LACI_2"/>
    <property type="match status" value="1"/>
</dbReference>
<protein>
    <submittedName>
        <fullName evidence="5">LacI-type response repressor</fullName>
    </submittedName>
</protein>
<comment type="caution">
    <text evidence="5">The sequence shown here is derived from an EMBL/GenBank/DDBJ whole genome shotgun (WGS) entry which is preliminary data.</text>
</comment>
<keyword evidence="2" id="KW-0238">DNA-binding</keyword>
<proteinExistence type="predicted"/>
<dbReference type="InterPro" id="IPR046335">
    <property type="entry name" value="LacI/GalR-like_sensor"/>
</dbReference>
<dbReference type="CDD" id="cd01392">
    <property type="entry name" value="HTH_LacI"/>
    <property type="match status" value="1"/>
</dbReference>
<dbReference type="Gene3D" id="3.40.50.2300">
    <property type="match status" value="2"/>
</dbReference>
<evidence type="ECO:0000256" key="3">
    <source>
        <dbReference type="ARBA" id="ARBA00023163"/>
    </source>
</evidence>
<dbReference type="SUPFAM" id="SSF47413">
    <property type="entry name" value="lambda repressor-like DNA-binding domains"/>
    <property type="match status" value="1"/>
</dbReference>
<keyword evidence="3" id="KW-0804">Transcription</keyword>